<gene>
    <name evidence="6" type="ORF">F5878DRAFT_114419</name>
</gene>
<feature type="region of interest" description="Disordered" evidence="4">
    <location>
        <begin position="1239"/>
        <end position="1279"/>
    </location>
</feature>
<dbReference type="PROSITE" id="PS51455">
    <property type="entry name" value="PIPK"/>
    <property type="match status" value="1"/>
</dbReference>
<proteinExistence type="predicted"/>
<evidence type="ECO:0000259" key="5">
    <source>
        <dbReference type="PROSITE" id="PS51455"/>
    </source>
</evidence>
<feature type="compositionally biased region" description="Polar residues" evidence="4">
    <location>
        <begin position="92"/>
        <end position="119"/>
    </location>
</feature>
<dbReference type="InterPro" id="IPR044769">
    <property type="entry name" value="PIKfyve_PIPKc"/>
</dbReference>
<evidence type="ECO:0000313" key="7">
    <source>
        <dbReference type="Proteomes" id="UP001163846"/>
    </source>
</evidence>
<feature type="compositionally biased region" description="Acidic residues" evidence="4">
    <location>
        <begin position="918"/>
        <end position="929"/>
    </location>
</feature>
<feature type="compositionally biased region" description="Polar residues" evidence="4">
    <location>
        <begin position="540"/>
        <end position="553"/>
    </location>
</feature>
<feature type="compositionally biased region" description="Low complexity" evidence="4">
    <location>
        <begin position="968"/>
        <end position="988"/>
    </location>
</feature>
<dbReference type="InterPro" id="IPR002498">
    <property type="entry name" value="PInositol-4-P-4/5-kinase_core"/>
</dbReference>
<feature type="region of interest" description="Disordered" evidence="4">
    <location>
        <begin position="854"/>
        <end position="874"/>
    </location>
</feature>
<evidence type="ECO:0000256" key="3">
    <source>
        <dbReference type="PROSITE-ProRule" id="PRU00781"/>
    </source>
</evidence>
<dbReference type="GO" id="GO:0010008">
    <property type="term" value="C:endosome membrane"/>
    <property type="evidence" value="ECO:0007669"/>
    <property type="project" value="TreeGrafter"/>
</dbReference>
<feature type="region of interest" description="Disordered" evidence="4">
    <location>
        <begin position="84"/>
        <end position="119"/>
    </location>
</feature>
<sequence>MADSKPLPALPYSSTPDFVRLTVQSLEHRNQFIRFVLSELGDPWIDSNLAECIQVLEDALDDLGTCIGSGQWLRGIKKQRLLQRKKARRTKSANGASQSKELDKTTYSTERASSSEADSLLTTERLRQFRDLVAKPDVPSPTIKPGHLLLCLAPYQSHMNLTEVTEEESGFDFLPSSFGCSFRNQVFELPSGDDISGILYGLHELDIQALETPRIVGGTFAFQGVPALQSHRALAKALKMSIFVHLSLLLEQQLLINSHVQLTIARPRVRVRNLSSGTGSFQPVVNASYNLNSSPSGVTNSHRHRSIIPNSILSFFSRHSLGRTPTHDALPLRSSLDSVPFPPAQETSRTRSSMDESSAAARLRKFSFLSPSPIQPANQQESHFSPFSAALARIESQKNVLSTSIGVVLDPPILLVRLADKEQAYAGKKVHLMADERVALDSLLGWGMVDTESGEQLNSDRANAKEVAESKGMTGICGFVNQQGISILVSSHVPLHITSTSPDVVPETNTSASASSSSLPPSRDVSSSSQISVLSESSSTTHKPSLSKSSPTHTSCEQAHWTLYRYYSNCDAQTETHNKETTPDSLGSSIEDNPCTAEDKDRCLGEVITSWIDDADTTCDRLRTVPLSSEARGGIGMGIMQGLGGSGATPTKKRCEVQVGKHERRFVHGGVRISAVTEWPAAEDLLAAASVVSNAKDQNGDDERVINVWESCSRCGAQTGKKEMSDGAYLSSFAKFLELLIYSPLLCKLEPRLCEHTDSPSTSSSSTSSGTGIPTKLALPPQRFNILRHFSTFPVISGISDTSGDRHVEYTVSFKLAPIEDIFELRVPRLQISPWAAGGSNKLTNFSTSICNTLDSGRGQQSEEESHIQKEEEAKKKLRREIKTWWEGVADHMDLLEEKFSGQDQVKKALPRLPSTDDAYDSFDDDDDISISHEHPTPKPKISGLPDSPTTPVAVIAPPDHSIEDQNAALDSPTPTATSSASLTPTPSNLRPVLKHASSSNSQLSSSSASSSTTSSMSLTDSGLRPEPMQLLSNLRQTFHRIEQTLYTQLARTPPSSLNEVRRAFLSASRGAERRLIAWQKKHLGSKKDKRKKDGEGLTELDPSARLRAAEPEWWNPACHVVPEGNIIIREDDWGSIIAFTLSTIDYRRELASMSVARSSSTTDLANTPTVSTSSFFSAAATTGYKLFRTSALVQPDPDQEDVIWHEAEAYSAVISRKEHPRDPTSLLSIREVLRQKSPDSSILSGSRFTSLSSSTSGKGGTEDRPSTFPNGVPPSAWAKPDVQLSKYEVEGEVISGLSNGTEDVHQMLHELDSLEANADSLQGWSTSNNSTIKQSSKAPSVIDNATIDAAAGANTQSPTLRAASPSTQTLSPPPASKLSLNSFTNGMTNAIRLVLPTQNPSQVESQRSTGPDRHHGLLTAAEVNAIDERPHVQYDWTIGKRLKFSCMVYYAKQFDNLRKRCGIESVFLESLSRSANWSAEGGKSKSNFWKTADDRFIIKTLVNAWNVADLQVLIDLGPSYFRYMESTTNRPTILAKLLGFYTIEIRNLETGNVQSKTDLLVMENLFFEQKIDKAFDLKGIQGRKVKAGTDSTAGHKSKTLFDGEWIEGQQQTLTLVRPHSKAVLREAIKSDADFLSKSNIMDYSLLLGVDIERKQIACGLVDTIGSYTFAKTLEYKAKQGLNSRNGKEVTVMPPAEYQLRFTNALERYFLACPDKWSRPLDAYGRKMVRKLDLLPSVL</sequence>
<dbReference type="EMBL" id="MU806121">
    <property type="protein sequence ID" value="KAJ3839558.1"/>
    <property type="molecule type" value="Genomic_DNA"/>
</dbReference>
<reference evidence="6" key="1">
    <citation type="submission" date="2022-08" db="EMBL/GenBank/DDBJ databases">
        <authorList>
            <consortium name="DOE Joint Genome Institute"/>
            <person name="Min B."/>
            <person name="Riley R."/>
            <person name="Sierra-Patev S."/>
            <person name="Naranjo-Ortiz M."/>
            <person name="Looney B."/>
            <person name="Konkel Z."/>
            <person name="Slot J.C."/>
            <person name="Sakamoto Y."/>
            <person name="Steenwyk J.L."/>
            <person name="Rokas A."/>
            <person name="Carro J."/>
            <person name="Camarero S."/>
            <person name="Ferreira P."/>
            <person name="Molpeceres G."/>
            <person name="Ruiz-Duenas F.J."/>
            <person name="Serrano A."/>
            <person name="Henrissat B."/>
            <person name="Drula E."/>
            <person name="Hughes K.W."/>
            <person name="Mata J.L."/>
            <person name="Ishikawa N.K."/>
            <person name="Vargas-Isla R."/>
            <person name="Ushijima S."/>
            <person name="Smith C.A."/>
            <person name="Ahrendt S."/>
            <person name="Andreopoulos W."/>
            <person name="He G."/>
            <person name="Labutti K."/>
            <person name="Lipzen A."/>
            <person name="Ng V."/>
            <person name="Sandor L."/>
            <person name="Barry K."/>
            <person name="Martinez A.T."/>
            <person name="Xiao Y."/>
            <person name="Gibbons J.G."/>
            <person name="Terashima K."/>
            <person name="Hibbett D.S."/>
            <person name="Grigoriev I.V."/>
        </authorList>
    </citation>
    <scope>NUCLEOTIDE SEQUENCE</scope>
    <source>
        <strain evidence="6">TFB9207</strain>
    </source>
</reference>
<feature type="compositionally biased region" description="Polar residues" evidence="4">
    <location>
        <begin position="1356"/>
        <end position="1371"/>
    </location>
</feature>
<keyword evidence="3" id="KW-0418">Kinase</keyword>
<evidence type="ECO:0000313" key="6">
    <source>
        <dbReference type="EMBL" id="KAJ3839558.1"/>
    </source>
</evidence>
<feature type="compositionally biased region" description="Polar residues" evidence="4">
    <location>
        <begin position="500"/>
        <end position="510"/>
    </location>
</feature>
<feature type="region of interest" description="Disordered" evidence="4">
    <location>
        <begin position="500"/>
        <end position="553"/>
    </location>
</feature>
<feature type="compositionally biased region" description="Low complexity" evidence="4">
    <location>
        <begin position="998"/>
        <end position="1023"/>
    </location>
</feature>
<feature type="domain" description="PIPK" evidence="5">
    <location>
        <begin position="1384"/>
        <end position="1710"/>
    </location>
</feature>
<dbReference type="PANTHER" id="PTHR45748:SF7">
    <property type="entry name" value="1-PHOSPHATIDYLINOSITOL 3-PHOSPHATE 5-KINASE-RELATED"/>
    <property type="match status" value="1"/>
</dbReference>
<dbReference type="GO" id="GO:0000285">
    <property type="term" value="F:1-phosphatidylinositol-3-phosphate 5-kinase activity"/>
    <property type="evidence" value="ECO:0007669"/>
    <property type="project" value="InterPro"/>
</dbReference>
<name>A0AA38PAW4_9AGAR</name>
<feature type="compositionally biased region" description="Basic and acidic residues" evidence="4">
    <location>
        <begin position="864"/>
        <end position="874"/>
    </location>
</feature>
<evidence type="ECO:0000256" key="1">
    <source>
        <dbReference type="ARBA" id="ARBA00022741"/>
    </source>
</evidence>
<feature type="region of interest" description="Disordered" evidence="4">
    <location>
        <begin position="575"/>
        <end position="594"/>
    </location>
</feature>
<evidence type="ECO:0000256" key="4">
    <source>
        <dbReference type="SAM" id="MobiDB-lite"/>
    </source>
</evidence>
<organism evidence="6 7">
    <name type="scientific">Lentinula raphanica</name>
    <dbReference type="NCBI Taxonomy" id="153919"/>
    <lineage>
        <taxon>Eukaryota</taxon>
        <taxon>Fungi</taxon>
        <taxon>Dikarya</taxon>
        <taxon>Basidiomycota</taxon>
        <taxon>Agaricomycotina</taxon>
        <taxon>Agaricomycetes</taxon>
        <taxon>Agaricomycetidae</taxon>
        <taxon>Agaricales</taxon>
        <taxon>Marasmiineae</taxon>
        <taxon>Omphalotaceae</taxon>
        <taxon>Lentinula</taxon>
    </lineage>
</organism>
<keyword evidence="3" id="KW-0808">Transferase</keyword>
<feature type="region of interest" description="Disordered" evidence="4">
    <location>
        <begin position="907"/>
        <end position="1026"/>
    </location>
</feature>
<feature type="compositionally biased region" description="Low complexity" evidence="4">
    <location>
        <begin position="1241"/>
        <end position="1257"/>
    </location>
</feature>
<dbReference type="InterPro" id="IPR027483">
    <property type="entry name" value="PInositol-4-P-4/5-kinase_C_sf"/>
</dbReference>
<dbReference type="SMART" id="SM00330">
    <property type="entry name" value="PIPKc"/>
    <property type="match status" value="1"/>
</dbReference>
<feature type="compositionally biased region" description="Low complexity" evidence="4">
    <location>
        <begin position="511"/>
        <end position="539"/>
    </location>
</feature>
<dbReference type="Gene3D" id="3.30.800.10">
    <property type="entry name" value="Phosphatidylinositol Phosphate Kinase II Beta"/>
    <property type="match status" value="1"/>
</dbReference>
<protein>
    <recommendedName>
        <fullName evidence="5">PIPK domain-containing protein</fullName>
    </recommendedName>
</protein>
<dbReference type="Gene3D" id="3.30.810.10">
    <property type="entry name" value="2-Layer Sandwich"/>
    <property type="match status" value="1"/>
</dbReference>
<dbReference type="CDD" id="cd17300">
    <property type="entry name" value="PIPKc_PIKfyve"/>
    <property type="match status" value="1"/>
</dbReference>
<dbReference type="GO" id="GO:0005524">
    <property type="term" value="F:ATP binding"/>
    <property type="evidence" value="ECO:0007669"/>
    <property type="project" value="UniProtKB-UniRule"/>
</dbReference>
<keyword evidence="2 3" id="KW-0067">ATP-binding</keyword>
<keyword evidence="1 3" id="KW-0547">Nucleotide-binding</keyword>
<dbReference type="InterPro" id="IPR027484">
    <property type="entry name" value="PInositol-4-P-5-kinase_N"/>
</dbReference>
<evidence type="ECO:0000256" key="2">
    <source>
        <dbReference type="ARBA" id="ARBA00022840"/>
    </source>
</evidence>
<feature type="region of interest" description="Disordered" evidence="4">
    <location>
        <begin position="1356"/>
        <end position="1376"/>
    </location>
</feature>
<feature type="region of interest" description="Disordered" evidence="4">
    <location>
        <begin position="327"/>
        <end position="356"/>
    </location>
</feature>
<comment type="caution">
    <text evidence="6">The sequence shown here is derived from an EMBL/GenBank/DDBJ whole genome shotgun (WGS) entry which is preliminary data.</text>
</comment>
<dbReference type="GO" id="GO:0046854">
    <property type="term" value="P:phosphatidylinositol phosphate biosynthetic process"/>
    <property type="evidence" value="ECO:0007669"/>
    <property type="project" value="TreeGrafter"/>
</dbReference>
<accession>A0AA38PAW4</accession>
<dbReference type="PANTHER" id="PTHR45748">
    <property type="entry name" value="1-PHOSPHATIDYLINOSITOL 3-PHOSPHATE 5-KINASE-RELATED"/>
    <property type="match status" value="1"/>
</dbReference>
<dbReference type="Proteomes" id="UP001163846">
    <property type="component" value="Unassembled WGS sequence"/>
</dbReference>
<keyword evidence="7" id="KW-1185">Reference proteome</keyword>
<dbReference type="Pfam" id="PF01504">
    <property type="entry name" value="PIP5K"/>
    <property type="match status" value="1"/>
</dbReference>
<dbReference type="SUPFAM" id="SSF56104">
    <property type="entry name" value="SAICAR synthase-like"/>
    <property type="match status" value="1"/>
</dbReference>